<dbReference type="Proteomes" id="UP000008561">
    <property type="component" value="Chromosome"/>
</dbReference>
<gene>
    <name evidence="2" type="ordered locus">Dole_0979</name>
</gene>
<evidence type="ECO:0000259" key="1">
    <source>
        <dbReference type="PROSITE" id="PS50280"/>
    </source>
</evidence>
<dbReference type="Gene3D" id="2.170.270.10">
    <property type="entry name" value="SET domain"/>
    <property type="match status" value="1"/>
</dbReference>
<keyword evidence="3" id="KW-1185">Reference proteome</keyword>
<dbReference type="InterPro" id="IPR051760">
    <property type="entry name" value="KMT5A"/>
</dbReference>
<evidence type="ECO:0000313" key="2">
    <source>
        <dbReference type="EMBL" id="ABW66789.1"/>
    </source>
</evidence>
<dbReference type="EMBL" id="CP000859">
    <property type="protein sequence ID" value="ABW66789.1"/>
    <property type="molecule type" value="Genomic_DNA"/>
</dbReference>
<dbReference type="PROSITE" id="PS50280">
    <property type="entry name" value="SET"/>
    <property type="match status" value="1"/>
</dbReference>
<dbReference type="PANTHER" id="PTHR46167:SF1">
    <property type="entry name" value="N-LYSINE METHYLTRANSFERASE KMT5A"/>
    <property type="match status" value="1"/>
</dbReference>
<reference evidence="2 3" key="1">
    <citation type="submission" date="2007-10" db="EMBL/GenBank/DDBJ databases">
        <title>Complete sequence of Desulfococcus oleovorans Hxd3.</title>
        <authorList>
            <consortium name="US DOE Joint Genome Institute"/>
            <person name="Copeland A."/>
            <person name="Lucas S."/>
            <person name="Lapidus A."/>
            <person name="Barry K."/>
            <person name="Glavina del Rio T."/>
            <person name="Dalin E."/>
            <person name="Tice H."/>
            <person name="Pitluck S."/>
            <person name="Kiss H."/>
            <person name="Brettin T."/>
            <person name="Bruce D."/>
            <person name="Detter J.C."/>
            <person name="Han C."/>
            <person name="Schmutz J."/>
            <person name="Larimer F."/>
            <person name="Land M."/>
            <person name="Hauser L."/>
            <person name="Kyrpides N."/>
            <person name="Kim E."/>
            <person name="Wawrik B."/>
            <person name="Richardson P."/>
        </authorList>
    </citation>
    <scope>NUCLEOTIDE SEQUENCE [LARGE SCALE GENOMIC DNA]</scope>
    <source>
        <strain evidence="3">DSM 6200 / JCM 39069 / Hxd3</strain>
    </source>
</reference>
<dbReference type="SMART" id="SM00317">
    <property type="entry name" value="SET"/>
    <property type="match status" value="1"/>
</dbReference>
<dbReference type="STRING" id="96561.Dole_0979"/>
<accession>A8ZWI1</accession>
<name>A8ZWI1_DESOH</name>
<dbReference type="GO" id="GO:0006357">
    <property type="term" value="P:regulation of transcription by RNA polymerase II"/>
    <property type="evidence" value="ECO:0007669"/>
    <property type="project" value="TreeGrafter"/>
</dbReference>
<proteinExistence type="predicted"/>
<feature type="domain" description="SET" evidence="1">
    <location>
        <begin position="69"/>
        <end position="191"/>
    </location>
</feature>
<evidence type="ECO:0000313" key="3">
    <source>
        <dbReference type="Proteomes" id="UP000008561"/>
    </source>
</evidence>
<dbReference type="Pfam" id="PF00856">
    <property type="entry name" value="SET"/>
    <property type="match status" value="1"/>
</dbReference>
<dbReference type="AlphaFoldDB" id="A8ZWI1"/>
<sequence>MKSRCYRTEKQIHLLFKQQGVLYLPRSRVDFEPLLSVRLDRTPYYRANREEFAHLARLYGDAIRAADVAPIYIQRVDAAIGLGVFAAAPIQKDAFIGEYAGVVQVAGKDEPVFAAENGHESDYSWYYLDKPKGLPELEINGRQEGNEMRFVNHGAPPNLKVEHTLIDGQWVLFFVAGRNIEKDEELLISYGNEYWEGGFRSLADNGG</sequence>
<dbReference type="PANTHER" id="PTHR46167">
    <property type="entry name" value="N-LYSINE METHYLTRANSFERASE KMT5A"/>
    <property type="match status" value="1"/>
</dbReference>
<organism evidence="2 3">
    <name type="scientific">Desulfosudis oleivorans (strain DSM 6200 / JCM 39069 / Hxd3)</name>
    <name type="common">Desulfococcus oleovorans</name>
    <dbReference type="NCBI Taxonomy" id="96561"/>
    <lineage>
        <taxon>Bacteria</taxon>
        <taxon>Pseudomonadati</taxon>
        <taxon>Thermodesulfobacteriota</taxon>
        <taxon>Desulfobacteria</taxon>
        <taxon>Desulfobacterales</taxon>
        <taxon>Desulfosudaceae</taxon>
        <taxon>Desulfosudis</taxon>
    </lineage>
</organism>
<dbReference type="eggNOG" id="COG2940">
    <property type="taxonomic scope" value="Bacteria"/>
</dbReference>
<dbReference type="SUPFAM" id="SSF82199">
    <property type="entry name" value="SET domain"/>
    <property type="match status" value="1"/>
</dbReference>
<dbReference type="KEGG" id="dol:Dole_0979"/>
<protein>
    <submittedName>
        <fullName evidence="2">Nuclear protein SET</fullName>
    </submittedName>
</protein>
<dbReference type="GO" id="GO:0005700">
    <property type="term" value="C:polytene chromosome"/>
    <property type="evidence" value="ECO:0007669"/>
    <property type="project" value="TreeGrafter"/>
</dbReference>
<dbReference type="RefSeq" id="WP_012174407.1">
    <property type="nucleotide sequence ID" value="NC_009943.1"/>
</dbReference>
<dbReference type="InterPro" id="IPR046341">
    <property type="entry name" value="SET_dom_sf"/>
</dbReference>
<dbReference type="OrthoDB" id="9790349at2"/>
<dbReference type="InterPro" id="IPR001214">
    <property type="entry name" value="SET_dom"/>
</dbReference>
<dbReference type="HOGENOM" id="CLU_1324638_0_0_7"/>
<dbReference type="GO" id="GO:0042799">
    <property type="term" value="F:histone H4K20 methyltransferase activity"/>
    <property type="evidence" value="ECO:0007669"/>
    <property type="project" value="TreeGrafter"/>
</dbReference>